<dbReference type="Proteomes" id="UP000433788">
    <property type="component" value="Unassembled WGS sequence"/>
</dbReference>
<dbReference type="Gene3D" id="3.60.21.10">
    <property type="match status" value="1"/>
</dbReference>
<dbReference type="EMBL" id="WJPP01000001">
    <property type="protein sequence ID" value="MRH77637.1"/>
    <property type="molecule type" value="Genomic_DNA"/>
</dbReference>
<dbReference type="SUPFAM" id="SSF56300">
    <property type="entry name" value="Metallo-dependent phosphatases"/>
    <property type="match status" value="1"/>
</dbReference>
<evidence type="ECO:0000313" key="2">
    <source>
        <dbReference type="EMBL" id="MRH77637.1"/>
    </source>
</evidence>
<proteinExistence type="predicted"/>
<reference evidence="2 3" key="1">
    <citation type="submission" date="2019-11" db="EMBL/GenBank/DDBJ databases">
        <authorList>
            <person name="Zhang X.Y."/>
        </authorList>
    </citation>
    <scope>NUCLEOTIDE SEQUENCE [LARGE SCALE GENOMIC DNA]</scope>
    <source>
        <strain evidence="2 3">C176</strain>
    </source>
</reference>
<organism evidence="2 3">
    <name type="scientific">Spiribacter salilacus</name>
    <dbReference type="NCBI Taxonomy" id="2664894"/>
    <lineage>
        <taxon>Bacteria</taxon>
        <taxon>Pseudomonadati</taxon>
        <taxon>Pseudomonadota</taxon>
        <taxon>Gammaproteobacteria</taxon>
        <taxon>Chromatiales</taxon>
        <taxon>Ectothiorhodospiraceae</taxon>
        <taxon>Spiribacter</taxon>
    </lineage>
</organism>
<accession>A0A6N7QTK1</accession>
<dbReference type="PRINTS" id="PR00114">
    <property type="entry name" value="STPHPHTASE"/>
</dbReference>
<gene>
    <name evidence="2" type="ORF">GH984_02850</name>
</gene>
<dbReference type="InterPro" id="IPR004843">
    <property type="entry name" value="Calcineurin-like_PHP"/>
</dbReference>
<evidence type="ECO:0000313" key="3">
    <source>
        <dbReference type="Proteomes" id="UP000433788"/>
    </source>
</evidence>
<protein>
    <recommendedName>
        <fullName evidence="1">Calcineurin-like phosphoesterase domain-containing protein</fullName>
    </recommendedName>
</protein>
<dbReference type="InterPro" id="IPR029052">
    <property type="entry name" value="Metallo-depent_PP-like"/>
</dbReference>
<feature type="domain" description="Calcineurin-like phosphoesterase" evidence="1">
    <location>
        <begin position="4"/>
        <end position="63"/>
    </location>
</feature>
<dbReference type="Pfam" id="PF00149">
    <property type="entry name" value="Metallophos"/>
    <property type="match status" value="1"/>
</dbReference>
<evidence type="ECO:0000259" key="1">
    <source>
        <dbReference type="Pfam" id="PF00149"/>
    </source>
</evidence>
<sequence length="100" mass="11327">MYDIVGDIHGHASRLAQLLERLGYVQDAQSWHHPARQLIFVGDFIDRGPEQVETYRLVRAMIDRGACVDYTVTEPPPAGKLTAYRWAGEASIKPDGYLWV</sequence>
<keyword evidence="3" id="KW-1185">Reference proteome</keyword>
<name>A0A6N7QTK1_9GAMM</name>
<comment type="caution">
    <text evidence="2">The sequence shown here is derived from an EMBL/GenBank/DDBJ whole genome shotgun (WGS) entry which is preliminary data.</text>
</comment>
<dbReference type="InterPro" id="IPR006186">
    <property type="entry name" value="Ser/Thr-sp_prot-phosphatase"/>
</dbReference>
<dbReference type="RefSeq" id="WP_153718673.1">
    <property type="nucleotide sequence ID" value="NZ_WJPP01000001.1"/>
</dbReference>
<dbReference type="GO" id="GO:0016787">
    <property type="term" value="F:hydrolase activity"/>
    <property type="evidence" value="ECO:0007669"/>
    <property type="project" value="InterPro"/>
</dbReference>
<dbReference type="AlphaFoldDB" id="A0A6N7QTK1"/>